<evidence type="ECO:0000259" key="8">
    <source>
        <dbReference type="PROSITE" id="PS51898"/>
    </source>
</evidence>
<keyword evidence="2" id="KW-0229">DNA integration</keyword>
<dbReference type="InterPro" id="IPR050808">
    <property type="entry name" value="Phage_Integrase"/>
</dbReference>
<proteinExistence type="inferred from homology"/>
<feature type="domain" description="Tyr recombinase" evidence="8">
    <location>
        <begin position="108"/>
        <end position="276"/>
    </location>
</feature>
<dbReference type="Gene3D" id="1.10.443.10">
    <property type="entry name" value="Intergrase catalytic core"/>
    <property type="match status" value="1"/>
</dbReference>
<dbReference type="GO" id="GO:0044826">
    <property type="term" value="P:viral genome integration into host DNA"/>
    <property type="evidence" value="ECO:0007669"/>
    <property type="project" value="UniProtKB-KW"/>
</dbReference>
<dbReference type="Pfam" id="PF00589">
    <property type="entry name" value="Phage_integrase"/>
    <property type="match status" value="1"/>
</dbReference>
<dbReference type="GO" id="GO:0075713">
    <property type="term" value="P:establishment of integrated proviral latency"/>
    <property type="evidence" value="ECO:0007669"/>
    <property type="project" value="UniProtKB-KW"/>
</dbReference>
<keyword evidence="3" id="KW-0238">DNA-binding</keyword>
<dbReference type="PROSITE" id="PS51898">
    <property type="entry name" value="TYR_RECOMBINASE"/>
    <property type="match status" value="1"/>
</dbReference>
<evidence type="ECO:0000256" key="4">
    <source>
        <dbReference type="ARBA" id="ARBA00023172"/>
    </source>
</evidence>
<evidence type="ECO:0000256" key="3">
    <source>
        <dbReference type="ARBA" id="ARBA00023125"/>
    </source>
</evidence>
<reference evidence="9" key="1">
    <citation type="submission" date="2018-07" db="EMBL/GenBank/DDBJ databases">
        <authorList>
            <person name="Quirk P.G."/>
            <person name="Krulwich T.A."/>
        </authorList>
    </citation>
    <scope>NUCLEOTIDE SEQUENCE</scope>
</reference>
<evidence type="ECO:0000313" key="9">
    <source>
        <dbReference type="EMBL" id="SUS06061.1"/>
    </source>
</evidence>
<feature type="region of interest" description="Disordered" evidence="7">
    <location>
        <begin position="218"/>
        <end position="276"/>
    </location>
</feature>
<dbReference type="PANTHER" id="PTHR30629">
    <property type="entry name" value="PROPHAGE INTEGRASE"/>
    <property type="match status" value="1"/>
</dbReference>
<keyword evidence="4" id="KW-0233">DNA recombination</keyword>
<dbReference type="GO" id="GO:0003677">
    <property type="term" value="F:DNA binding"/>
    <property type="evidence" value="ECO:0007669"/>
    <property type="project" value="UniProtKB-KW"/>
</dbReference>
<keyword evidence="5" id="KW-1179">Viral genome integration</keyword>
<dbReference type="AlphaFoldDB" id="A0A380TEA5"/>
<protein>
    <recommendedName>
        <fullName evidence="8">Tyr recombinase domain-containing protein</fullName>
    </recommendedName>
</protein>
<evidence type="ECO:0000256" key="1">
    <source>
        <dbReference type="ARBA" id="ARBA00008857"/>
    </source>
</evidence>
<dbReference type="InterPro" id="IPR013762">
    <property type="entry name" value="Integrase-like_cat_sf"/>
</dbReference>
<dbReference type="PANTHER" id="PTHR30629:SF2">
    <property type="entry name" value="PROPHAGE INTEGRASE INTS-RELATED"/>
    <property type="match status" value="1"/>
</dbReference>
<dbReference type="InterPro" id="IPR002104">
    <property type="entry name" value="Integrase_catalytic"/>
</dbReference>
<accession>A0A380TEA5</accession>
<dbReference type="InterPro" id="IPR010998">
    <property type="entry name" value="Integrase_recombinase_N"/>
</dbReference>
<evidence type="ECO:0000256" key="2">
    <source>
        <dbReference type="ARBA" id="ARBA00022908"/>
    </source>
</evidence>
<name>A0A380TEA5_9ZZZZ</name>
<dbReference type="GO" id="GO:0046718">
    <property type="term" value="P:symbiont entry into host cell"/>
    <property type="evidence" value="ECO:0007669"/>
    <property type="project" value="UniProtKB-KW"/>
</dbReference>
<dbReference type="GO" id="GO:0006310">
    <property type="term" value="P:DNA recombination"/>
    <property type="evidence" value="ECO:0007669"/>
    <property type="project" value="UniProtKB-KW"/>
</dbReference>
<evidence type="ECO:0000256" key="6">
    <source>
        <dbReference type="ARBA" id="ARBA00023296"/>
    </source>
</evidence>
<evidence type="ECO:0000256" key="7">
    <source>
        <dbReference type="SAM" id="MobiDB-lite"/>
    </source>
</evidence>
<dbReference type="InterPro" id="IPR011010">
    <property type="entry name" value="DNA_brk_join_enz"/>
</dbReference>
<comment type="similarity">
    <text evidence="1">Belongs to the 'phage' integrase family.</text>
</comment>
<dbReference type="GO" id="GO:0015074">
    <property type="term" value="P:DNA integration"/>
    <property type="evidence" value="ECO:0007669"/>
    <property type="project" value="UniProtKB-KW"/>
</dbReference>
<evidence type="ECO:0000256" key="5">
    <source>
        <dbReference type="ARBA" id="ARBA00023195"/>
    </source>
</evidence>
<dbReference type="EMBL" id="UIDG01000153">
    <property type="protein sequence ID" value="SUS06061.1"/>
    <property type="molecule type" value="Genomic_DNA"/>
</dbReference>
<dbReference type="SUPFAM" id="SSF56349">
    <property type="entry name" value="DNA breaking-rejoining enzymes"/>
    <property type="match status" value="1"/>
</dbReference>
<dbReference type="Gene3D" id="1.10.150.130">
    <property type="match status" value="1"/>
</dbReference>
<sequence length="276" mass="30421">MARAAPIVADLCSRYLSEHAGSRKKASSADEDRRMVESFVLPVLRNRKVADVTRADIVKLHHSLRETPYQANRVLALLSKMMQLSEKWGLRPDGLNTCRHVERFKETKRDRYLSADELARLGDVLAERELTATEAPNAIAAVRLLILTGCRLSEILTLRWEHVDFAGTCLRLPDSKTEAKTVHLNAPALAVLSAVERKDASPWVIVGEKPGAHLVNCRSRGDVSGSSNRVSRGCRRPGLQGSRSAGERAHRNTSAPRMARPCRAPSRAGVPVAQDV</sequence>
<gene>
    <name evidence="9" type="ORF">DF3PB_2360007</name>
</gene>
<organism evidence="9">
    <name type="scientific">metagenome</name>
    <dbReference type="NCBI Taxonomy" id="256318"/>
    <lineage>
        <taxon>unclassified sequences</taxon>
        <taxon>metagenomes</taxon>
    </lineage>
</organism>
<keyword evidence="6" id="KW-1160">Virus entry into host cell</keyword>